<dbReference type="Proteomes" id="UP000315295">
    <property type="component" value="Unassembled WGS sequence"/>
</dbReference>
<accession>A0A540LMI1</accession>
<feature type="region of interest" description="Disordered" evidence="1">
    <location>
        <begin position="112"/>
        <end position="131"/>
    </location>
</feature>
<dbReference type="AlphaFoldDB" id="A0A540LMI1"/>
<evidence type="ECO:0000313" key="2">
    <source>
        <dbReference type="EMBL" id="TQD87697.1"/>
    </source>
</evidence>
<keyword evidence="3" id="KW-1185">Reference proteome</keyword>
<protein>
    <submittedName>
        <fullName evidence="2">Uncharacterized protein</fullName>
    </submittedName>
</protein>
<dbReference type="EMBL" id="VIEB01000528">
    <property type="protein sequence ID" value="TQD87697.1"/>
    <property type="molecule type" value="Genomic_DNA"/>
</dbReference>
<comment type="caution">
    <text evidence="2">The sequence shown here is derived from an EMBL/GenBank/DDBJ whole genome shotgun (WGS) entry which is preliminary data.</text>
</comment>
<name>A0A540LMI1_MALBA</name>
<organism evidence="2 3">
    <name type="scientific">Malus baccata</name>
    <name type="common">Siberian crab apple</name>
    <name type="synonym">Pyrus baccata</name>
    <dbReference type="NCBI Taxonomy" id="106549"/>
    <lineage>
        <taxon>Eukaryota</taxon>
        <taxon>Viridiplantae</taxon>
        <taxon>Streptophyta</taxon>
        <taxon>Embryophyta</taxon>
        <taxon>Tracheophyta</taxon>
        <taxon>Spermatophyta</taxon>
        <taxon>Magnoliopsida</taxon>
        <taxon>eudicotyledons</taxon>
        <taxon>Gunneridae</taxon>
        <taxon>Pentapetalae</taxon>
        <taxon>rosids</taxon>
        <taxon>fabids</taxon>
        <taxon>Rosales</taxon>
        <taxon>Rosaceae</taxon>
        <taxon>Amygdaloideae</taxon>
        <taxon>Maleae</taxon>
        <taxon>Malus</taxon>
    </lineage>
</organism>
<proteinExistence type="predicted"/>
<reference evidence="2 3" key="1">
    <citation type="journal article" date="2019" name="G3 (Bethesda)">
        <title>Sequencing of a Wild Apple (Malus baccata) Genome Unravels the Differences Between Cultivated and Wild Apple Species Regarding Disease Resistance and Cold Tolerance.</title>
        <authorList>
            <person name="Chen X."/>
        </authorList>
    </citation>
    <scope>NUCLEOTIDE SEQUENCE [LARGE SCALE GENOMIC DNA]</scope>
    <source>
        <strain evidence="3">cv. Shandingzi</strain>
        <tissue evidence="2">Leaves</tissue>
    </source>
</reference>
<gene>
    <name evidence="2" type="ORF">C1H46_026758</name>
</gene>
<evidence type="ECO:0000256" key="1">
    <source>
        <dbReference type="SAM" id="MobiDB-lite"/>
    </source>
</evidence>
<sequence>MMTMTSHGFLGPSPQRTDWRRFFLVYALGISKREGWGRNYRGKKEGGERLGRLVADNVLKFASQRNSGKAAEAALAVDAQLTPRPSGQQQKQLMDPYLPNSRSLSLKRFLEKRKESGRGRRAWQESSSPRRSNALQFLVDANIVDKE</sequence>
<evidence type="ECO:0000313" key="3">
    <source>
        <dbReference type="Proteomes" id="UP000315295"/>
    </source>
</evidence>